<keyword evidence="10" id="KW-1133">Transmembrane helix</keyword>
<dbReference type="GO" id="GO:0008270">
    <property type="term" value="F:zinc ion binding"/>
    <property type="evidence" value="ECO:0007669"/>
    <property type="project" value="UniProtKB-KW"/>
</dbReference>
<evidence type="ECO:0000256" key="6">
    <source>
        <dbReference type="ARBA" id="ARBA00022723"/>
    </source>
</evidence>
<protein>
    <recommendedName>
        <fullName evidence="13">Peroxin-12</fullName>
    </recommendedName>
</protein>
<dbReference type="GO" id="GO:0016558">
    <property type="term" value="P:protein import into peroxisome matrix"/>
    <property type="evidence" value="ECO:0007669"/>
    <property type="project" value="InterPro"/>
</dbReference>
<evidence type="ECO:0000256" key="2">
    <source>
        <dbReference type="ARBA" id="ARBA00004906"/>
    </source>
</evidence>
<dbReference type="AlphaFoldDB" id="A0A2V3IXP3"/>
<keyword evidence="8" id="KW-0862">Zinc</keyword>
<proteinExistence type="inferred from homology"/>
<dbReference type="SUPFAM" id="SSF57850">
    <property type="entry name" value="RING/U-box"/>
    <property type="match status" value="1"/>
</dbReference>
<evidence type="ECO:0000256" key="7">
    <source>
        <dbReference type="ARBA" id="ARBA00022771"/>
    </source>
</evidence>
<dbReference type="OrthoDB" id="2398at2759"/>
<evidence type="ECO:0000256" key="13">
    <source>
        <dbReference type="ARBA" id="ARBA00029692"/>
    </source>
</evidence>
<comment type="pathway">
    <text evidence="2">Protein modification; protein ubiquitination.</text>
</comment>
<evidence type="ECO:0000259" key="14">
    <source>
        <dbReference type="Pfam" id="PF04757"/>
    </source>
</evidence>
<dbReference type="GO" id="GO:0005778">
    <property type="term" value="C:peroxisomal membrane"/>
    <property type="evidence" value="ECO:0007669"/>
    <property type="project" value="UniProtKB-SubCell"/>
</dbReference>
<evidence type="ECO:0000256" key="1">
    <source>
        <dbReference type="ARBA" id="ARBA00004585"/>
    </source>
</evidence>
<keyword evidence="7" id="KW-0863">Zinc-finger</keyword>
<organism evidence="15 16">
    <name type="scientific">Gracilariopsis chorda</name>
    <dbReference type="NCBI Taxonomy" id="448386"/>
    <lineage>
        <taxon>Eukaryota</taxon>
        <taxon>Rhodophyta</taxon>
        <taxon>Florideophyceae</taxon>
        <taxon>Rhodymeniophycidae</taxon>
        <taxon>Gracilariales</taxon>
        <taxon>Gracilariaceae</taxon>
        <taxon>Gracilariopsis</taxon>
    </lineage>
</organism>
<dbReference type="GO" id="GO:0004842">
    <property type="term" value="F:ubiquitin-protein transferase activity"/>
    <property type="evidence" value="ECO:0007669"/>
    <property type="project" value="TreeGrafter"/>
</dbReference>
<comment type="caution">
    <text evidence="15">The sequence shown here is derived from an EMBL/GenBank/DDBJ whole genome shotgun (WGS) entry which is preliminary data.</text>
</comment>
<feature type="domain" description="Pex N-terminal" evidence="14">
    <location>
        <begin position="18"/>
        <end position="312"/>
    </location>
</feature>
<comment type="subcellular location">
    <subcellularLocation>
        <location evidence="1">Peroxisome membrane</location>
        <topology evidence="1">Multi-pass membrane protein</topology>
    </subcellularLocation>
</comment>
<dbReference type="InterPro" id="IPR017375">
    <property type="entry name" value="PEX12"/>
</dbReference>
<dbReference type="PANTHER" id="PTHR12888">
    <property type="entry name" value="PEROXISOME ASSEMBLY PROTEIN 12 PEROXIN-12"/>
    <property type="match status" value="1"/>
</dbReference>
<dbReference type="Gene3D" id="3.30.40.10">
    <property type="entry name" value="Zinc/RING finger domain, C3HC4 (zinc finger)"/>
    <property type="match status" value="1"/>
</dbReference>
<evidence type="ECO:0000313" key="15">
    <source>
        <dbReference type="EMBL" id="PXF46835.1"/>
    </source>
</evidence>
<accession>A0A2V3IXP3</accession>
<evidence type="ECO:0000256" key="4">
    <source>
        <dbReference type="ARBA" id="ARBA00022448"/>
    </source>
</evidence>
<evidence type="ECO:0000256" key="9">
    <source>
        <dbReference type="ARBA" id="ARBA00022927"/>
    </source>
</evidence>
<dbReference type="InterPro" id="IPR013083">
    <property type="entry name" value="Znf_RING/FYVE/PHD"/>
</dbReference>
<comment type="similarity">
    <text evidence="3">Belongs to the pex2/pex10/pex12 family.</text>
</comment>
<keyword evidence="12" id="KW-0576">Peroxisome</keyword>
<dbReference type="PIRSF" id="PIRSF038074">
    <property type="entry name" value="Peroxisome_assembly_p12"/>
    <property type="match status" value="1"/>
</dbReference>
<evidence type="ECO:0000256" key="11">
    <source>
        <dbReference type="ARBA" id="ARBA00023136"/>
    </source>
</evidence>
<dbReference type="EMBL" id="NBIV01000032">
    <property type="protein sequence ID" value="PXF46835.1"/>
    <property type="molecule type" value="Genomic_DNA"/>
</dbReference>
<dbReference type="GO" id="GO:0006513">
    <property type="term" value="P:protein monoubiquitination"/>
    <property type="evidence" value="ECO:0007669"/>
    <property type="project" value="TreeGrafter"/>
</dbReference>
<keyword evidence="5" id="KW-0812">Transmembrane</keyword>
<gene>
    <name evidence="15" type="ORF">BWQ96_03364</name>
</gene>
<keyword evidence="4" id="KW-0813">Transport</keyword>
<sequence>MSAGLSARPSFFEVYAAEQLNSTLRPAFRYVLEVLSLRNPSLVKLASWSDEIFSGLLLVLESSQLRRDSALLSESFYSLRRSTRKSFESKTIDLPLSTHHVLGSILYAIIIPHIRTKLDAWYATRTGGAAAAMLQDTQNTRHPTYSSQVSSTSSQNRSRPRALRLALDTPILSKKRLRTAVLMLIRLPQIATSLCRRLVRYLKSEAFSRLLMFYYPMIRAVTDGINMMFGVLYLYGHSRYYNLSLALQGLILRRVNDTDLLDFSSILSNSSSDASNNASDLITNILGRIVSVLRIAFFTSIFGFRFLQYYYAAEAAAPRDTGSTVPPPDPLQPARGVDRELAMAPGKCPICHQERTNPTACTTSGYVFCYLCIVSHLQQTKKCPVTLAPATVNDLVRVYDNAGGS</sequence>
<evidence type="ECO:0000256" key="12">
    <source>
        <dbReference type="ARBA" id="ARBA00023140"/>
    </source>
</evidence>
<keyword evidence="11" id="KW-0472">Membrane</keyword>
<keyword evidence="6" id="KW-0479">Metal-binding</keyword>
<evidence type="ECO:0000256" key="3">
    <source>
        <dbReference type="ARBA" id="ARBA00008704"/>
    </source>
</evidence>
<dbReference type="PANTHER" id="PTHR12888:SF0">
    <property type="entry name" value="PEROXISOME ASSEMBLY PROTEIN 12"/>
    <property type="match status" value="1"/>
</dbReference>
<dbReference type="STRING" id="448386.A0A2V3IXP3"/>
<reference evidence="15 16" key="1">
    <citation type="journal article" date="2018" name="Mol. Biol. Evol.">
        <title>Analysis of the draft genome of the red seaweed Gracilariopsis chorda provides insights into genome size evolution in Rhodophyta.</title>
        <authorList>
            <person name="Lee J."/>
            <person name="Yang E.C."/>
            <person name="Graf L."/>
            <person name="Yang J.H."/>
            <person name="Qiu H."/>
            <person name="Zel Zion U."/>
            <person name="Chan C.X."/>
            <person name="Stephens T.G."/>
            <person name="Weber A.P.M."/>
            <person name="Boo G.H."/>
            <person name="Boo S.M."/>
            <person name="Kim K.M."/>
            <person name="Shin Y."/>
            <person name="Jung M."/>
            <person name="Lee S.J."/>
            <person name="Yim H.S."/>
            <person name="Lee J.H."/>
            <person name="Bhattacharya D."/>
            <person name="Yoon H.S."/>
        </authorList>
    </citation>
    <scope>NUCLEOTIDE SEQUENCE [LARGE SCALE GENOMIC DNA]</scope>
    <source>
        <strain evidence="15 16">SKKU-2015</strain>
        <tissue evidence="15">Whole body</tissue>
    </source>
</reference>
<evidence type="ECO:0000256" key="8">
    <source>
        <dbReference type="ARBA" id="ARBA00022833"/>
    </source>
</evidence>
<keyword evidence="16" id="KW-1185">Reference proteome</keyword>
<evidence type="ECO:0000256" key="10">
    <source>
        <dbReference type="ARBA" id="ARBA00022989"/>
    </source>
</evidence>
<evidence type="ECO:0000313" key="16">
    <source>
        <dbReference type="Proteomes" id="UP000247409"/>
    </source>
</evidence>
<dbReference type="Pfam" id="PF04757">
    <property type="entry name" value="Pex2_Pex12"/>
    <property type="match status" value="1"/>
</dbReference>
<dbReference type="InterPro" id="IPR006845">
    <property type="entry name" value="Pex_N"/>
</dbReference>
<keyword evidence="9" id="KW-0653">Protein transport</keyword>
<dbReference type="CDD" id="cd16451">
    <property type="entry name" value="mRING_PEX12"/>
    <property type="match status" value="1"/>
</dbReference>
<dbReference type="Proteomes" id="UP000247409">
    <property type="component" value="Unassembled WGS sequence"/>
</dbReference>
<name>A0A2V3IXP3_9FLOR</name>
<dbReference type="GO" id="GO:1990429">
    <property type="term" value="C:peroxisomal importomer complex"/>
    <property type="evidence" value="ECO:0007669"/>
    <property type="project" value="TreeGrafter"/>
</dbReference>
<evidence type="ECO:0000256" key="5">
    <source>
        <dbReference type="ARBA" id="ARBA00022692"/>
    </source>
</evidence>